<accession>A0A8T2JAA8</accession>
<protein>
    <submittedName>
        <fullName evidence="2">Uncharacterized protein</fullName>
    </submittedName>
</protein>
<dbReference type="EMBL" id="JAACNH010000006">
    <property type="protein sequence ID" value="KAG8440404.1"/>
    <property type="molecule type" value="Genomic_DNA"/>
</dbReference>
<evidence type="ECO:0000313" key="2">
    <source>
        <dbReference type="EMBL" id="KAG8440404.1"/>
    </source>
</evidence>
<evidence type="ECO:0000313" key="3">
    <source>
        <dbReference type="Proteomes" id="UP000812440"/>
    </source>
</evidence>
<reference evidence="2" key="1">
    <citation type="thesis" date="2020" institute="ProQuest LLC" country="789 East Eisenhower Parkway, Ann Arbor, MI, USA">
        <title>Comparative Genomics and Chromosome Evolution.</title>
        <authorList>
            <person name="Mudd A.B."/>
        </authorList>
    </citation>
    <scope>NUCLEOTIDE SEQUENCE</scope>
    <source>
        <strain evidence="2">Female2</strain>
        <tissue evidence="2">Blood</tissue>
    </source>
</reference>
<dbReference type="Proteomes" id="UP000812440">
    <property type="component" value="Chromosome 3"/>
</dbReference>
<keyword evidence="3" id="KW-1185">Reference proteome</keyword>
<name>A0A8T2JAA8_9PIPI</name>
<gene>
    <name evidence="2" type="ORF">GDO86_006236</name>
</gene>
<evidence type="ECO:0000256" key="1">
    <source>
        <dbReference type="SAM" id="MobiDB-lite"/>
    </source>
</evidence>
<feature type="compositionally biased region" description="Polar residues" evidence="1">
    <location>
        <begin position="76"/>
        <end position="85"/>
    </location>
</feature>
<dbReference type="AlphaFoldDB" id="A0A8T2JAA8"/>
<proteinExistence type="predicted"/>
<feature type="region of interest" description="Disordered" evidence="1">
    <location>
        <begin position="66"/>
        <end position="85"/>
    </location>
</feature>
<organism evidence="2 3">
    <name type="scientific">Hymenochirus boettgeri</name>
    <name type="common">Congo dwarf clawed frog</name>
    <dbReference type="NCBI Taxonomy" id="247094"/>
    <lineage>
        <taxon>Eukaryota</taxon>
        <taxon>Metazoa</taxon>
        <taxon>Chordata</taxon>
        <taxon>Craniata</taxon>
        <taxon>Vertebrata</taxon>
        <taxon>Euteleostomi</taxon>
        <taxon>Amphibia</taxon>
        <taxon>Batrachia</taxon>
        <taxon>Anura</taxon>
        <taxon>Pipoidea</taxon>
        <taxon>Pipidae</taxon>
        <taxon>Pipinae</taxon>
        <taxon>Hymenochirus</taxon>
    </lineage>
</organism>
<comment type="caution">
    <text evidence="2">The sequence shown here is derived from an EMBL/GenBank/DDBJ whole genome shotgun (WGS) entry which is preliminary data.</text>
</comment>
<sequence length="85" mass="8989">MGAGGTRSCQWLLHVPPQLIAPPGCPYITQTPVHQGQLGYSAPSMAGGALPTSHHPWDEVTVQINTGRRQRDVGETLSSGNSDRG</sequence>